<dbReference type="Pfam" id="PF00327">
    <property type="entry name" value="Ribosomal_L30"/>
    <property type="match status" value="1"/>
</dbReference>
<dbReference type="InterPro" id="IPR005996">
    <property type="entry name" value="Ribosomal_uL30_bac-type"/>
</dbReference>
<comment type="similarity">
    <text evidence="1 5">Belongs to the universal ribosomal protein uL30 family.</text>
</comment>
<evidence type="ECO:0000256" key="4">
    <source>
        <dbReference type="ARBA" id="ARBA00023274"/>
    </source>
</evidence>
<evidence type="ECO:0000256" key="1">
    <source>
        <dbReference type="ARBA" id="ARBA00007594"/>
    </source>
</evidence>
<evidence type="ECO:0000313" key="8">
    <source>
        <dbReference type="Proteomes" id="UP001156682"/>
    </source>
</evidence>
<dbReference type="GO" id="GO:0005840">
    <property type="term" value="C:ribosome"/>
    <property type="evidence" value="ECO:0007669"/>
    <property type="project" value="UniProtKB-KW"/>
</dbReference>
<keyword evidence="8" id="KW-1185">Reference proteome</keyword>
<proteinExistence type="inferred from homology"/>
<dbReference type="InterPro" id="IPR016082">
    <property type="entry name" value="Ribosomal_uL30_ferredoxin-like"/>
</dbReference>
<sequence>MAKIKVTLVRSPIGILPKHKLCVKGLGLRRIGHQVEVEDTPSVRGMINKVNYLLQVEGA</sequence>
<dbReference type="RefSeq" id="WP_027849817.1">
    <property type="nucleotide sequence ID" value="NZ_BSOR01000016.1"/>
</dbReference>
<protein>
    <recommendedName>
        <fullName evidence="5">Large ribosomal subunit protein uL30</fullName>
    </recommendedName>
</protein>
<organism evidence="7 8">
    <name type="scientific">Marinospirillum insulare</name>
    <dbReference type="NCBI Taxonomy" id="217169"/>
    <lineage>
        <taxon>Bacteria</taxon>
        <taxon>Pseudomonadati</taxon>
        <taxon>Pseudomonadota</taxon>
        <taxon>Gammaproteobacteria</taxon>
        <taxon>Oceanospirillales</taxon>
        <taxon>Oceanospirillaceae</taxon>
        <taxon>Marinospirillum</taxon>
    </lineage>
</organism>
<keyword evidence="4 5" id="KW-0687">Ribonucleoprotein</keyword>
<dbReference type="Gene3D" id="3.30.1390.20">
    <property type="entry name" value="Ribosomal protein L30, ferredoxin-like fold domain"/>
    <property type="match status" value="1"/>
</dbReference>
<comment type="caution">
    <text evidence="7">The sequence shown here is derived from an EMBL/GenBank/DDBJ whole genome shotgun (WGS) entry which is preliminary data.</text>
</comment>
<dbReference type="PANTHER" id="PTHR15892">
    <property type="entry name" value="MITOCHONDRIAL RIBOSOMAL PROTEIN L30"/>
    <property type="match status" value="1"/>
</dbReference>
<dbReference type="PANTHER" id="PTHR15892:SF2">
    <property type="entry name" value="LARGE RIBOSOMAL SUBUNIT PROTEIN UL30M"/>
    <property type="match status" value="1"/>
</dbReference>
<dbReference type="Proteomes" id="UP001156682">
    <property type="component" value="Unassembled WGS sequence"/>
</dbReference>
<evidence type="ECO:0000256" key="5">
    <source>
        <dbReference type="HAMAP-Rule" id="MF_01371"/>
    </source>
</evidence>
<dbReference type="NCBIfam" id="TIGR01308">
    <property type="entry name" value="rpmD_bact"/>
    <property type="match status" value="1"/>
</dbReference>
<evidence type="ECO:0000256" key="3">
    <source>
        <dbReference type="ARBA" id="ARBA00022980"/>
    </source>
</evidence>
<accession>A0ABQ5ZU08</accession>
<evidence type="ECO:0000313" key="7">
    <source>
        <dbReference type="EMBL" id="GLR63469.1"/>
    </source>
</evidence>
<dbReference type="PIRSF" id="PIRSF002211">
    <property type="entry name" value="Ribosomal_L30_bac-type"/>
    <property type="match status" value="1"/>
</dbReference>
<evidence type="ECO:0000256" key="2">
    <source>
        <dbReference type="ARBA" id="ARBA00011838"/>
    </source>
</evidence>
<feature type="domain" description="Large ribosomal subunit protein uL30-like ferredoxin-like fold" evidence="6">
    <location>
        <begin position="4"/>
        <end position="53"/>
    </location>
</feature>
<evidence type="ECO:0000259" key="6">
    <source>
        <dbReference type="Pfam" id="PF00327"/>
    </source>
</evidence>
<dbReference type="SUPFAM" id="SSF55129">
    <property type="entry name" value="Ribosomal protein L30p/L7e"/>
    <property type="match status" value="1"/>
</dbReference>
<gene>
    <name evidence="5 7" type="primary">rpmD</name>
    <name evidence="7" type="ORF">GCM10007878_09040</name>
</gene>
<keyword evidence="3 5" id="KW-0689">Ribosomal protein</keyword>
<dbReference type="EMBL" id="BSOR01000016">
    <property type="protein sequence ID" value="GLR63469.1"/>
    <property type="molecule type" value="Genomic_DNA"/>
</dbReference>
<reference evidence="8" key="1">
    <citation type="journal article" date="2019" name="Int. J. Syst. Evol. Microbiol.">
        <title>The Global Catalogue of Microorganisms (GCM) 10K type strain sequencing project: providing services to taxonomists for standard genome sequencing and annotation.</title>
        <authorList>
            <consortium name="The Broad Institute Genomics Platform"/>
            <consortium name="The Broad Institute Genome Sequencing Center for Infectious Disease"/>
            <person name="Wu L."/>
            <person name="Ma J."/>
        </authorList>
    </citation>
    <scope>NUCLEOTIDE SEQUENCE [LARGE SCALE GENOMIC DNA]</scope>
    <source>
        <strain evidence="8">NBRC 100033</strain>
    </source>
</reference>
<dbReference type="CDD" id="cd01658">
    <property type="entry name" value="Ribosomal_L30"/>
    <property type="match status" value="1"/>
</dbReference>
<name>A0ABQ5ZU08_9GAMM</name>
<dbReference type="InterPro" id="IPR036919">
    <property type="entry name" value="Ribo_uL30_ferredoxin-like_sf"/>
</dbReference>
<dbReference type="HAMAP" id="MF_01371_B">
    <property type="entry name" value="Ribosomal_uL30_B"/>
    <property type="match status" value="1"/>
</dbReference>
<comment type="subunit">
    <text evidence="2 5">Part of the 50S ribosomal subunit.</text>
</comment>